<comment type="caution">
    <text evidence="10">The sequence shown here is derived from an EMBL/GenBank/DDBJ whole genome shotgun (WGS) entry which is preliminary data.</text>
</comment>
<evidence type="ECO:0000256" key="3">
    <source>
        <dbReference type="ARBA" id="ARBA00022448"/>
    </source>
</evidence>
<comment type="function">
    <text evidence="9">Involved in protein export. Participates in an early event of protein translocation.</text>
</comment>
<proteinExistence type="inferred from homology"/>
<evidence type="ECO:0000256" key="4">
    <source>
        <dbReference type="ARBA" id="ARBA00022692"/>
    </source>
</evidence>
<evidence type="ECO:0000256" key="8">
    <source>
        <dbReference type="ARBA" id="ARBA00023136"/>
    </source>
</evidence>
<dbReference type="InterPro" id="IPR004692">
    <property type="entry name" value="SecG"/>
</dbReference>
<evidence type="ECO:0000256" key="7">
    <source>
        <dbReference type="ARBA" id="ARBA00023010"/>
    </source>
</evidence>
<keyword evidence="9" id="KW-1003">Cell membrane</keyword>
<dbReference type="GO" id="GO:0005886">
    <property type="term" value="C:plasma membrane"/>
    <property type="evidence" value="ECO:0007669"/>
    <property type="project" value="UniProtKB-SubCell"/>
</dbReference>
<comment type="caution">
    <text evidence="9">Lacks conserved residue(s) required for the propagation of feature annotation.</text>
</comment>
<evidence type="ECO:0000256" key="9">
    <source>
        <dbReference type="RuleBase" id="RU365087"/>
    </source>
</evidence>
<evidence type="ECO:0000256" key="2">
    <source>
        <dbReference type="ARBA" id="ARBA00008445"/>
    </source>
</evidence>
<evidence type="ECO:0000313" key="11">
    <source>
        <dbReference type="Proteomes" id="UP000179264"/>
    </source>
</evidence>
<organism evidence="10 11">
    <name type="scientific">Candidatus Zambryskibacteria bacterium RIFCSPHIGHO2_02_38_10.5</name>
    <dbReference type="NCBI Taxonomy" id="1802742"/>
    <lineage>
        <taxon>Bacteria</taxon>
        <taxon>Candidatus Zambryskiibacteriota</taxon>
    </lineage>
</organism>
<dbReference type="AlphaFoldDB" id="A0A1G2T9D6"/>
<reference evidence="10 11" key="1">
    <citation type="journal article" date="2016" name="Nat. Commun.">
        <title>Thousands of microbial genomes shed light on interconnected biogeochemical processes in an aquifer system.</title>
        <authorList>
            <person name="Anantharaman K."/>
            <person name="Brown C.T."/>
            <person name="Hug L.A."/>
            <person name="Sharon I."/>
            <person name="Castelle C.J."/>
            <person name="Probst A.J."/>
            <person name="Thomas B.C."/>
            <person name="Singh A."/>
            <person name="Wilkins M.J."/>
            <person name="Karaoz U."/>
            <person name="Brodie E.L."/>
            <person name="Williams K.H."/>
            <person name="Hubbard S.S."/>
            <person name="Banfield J.F."/>
        </authorList>
    </citation>
    <scope>NUCLEOTIDE SEQUENCE [LARGE SCALE GENOMIC DNA]</scope>
</reference>
<protein>
    <recommendedName>
        <fullName evidence="9">Protein-export membrane protein SecG</fullName>
    </recommendedName>
</protein>
<evidence type="ECO:0000256" key="6">
    <source>
        <dbReference type="ARBA" id="ARBA00022989"/>
    </source>
</evidence>
<keyword evidence="5 9" id="KW-0653">Protein transport</keyword>
<dbReference type="GO" id="GO:0015450">
    <property type="term" value="F:protein-transporting ATPase activity"/>
    <property type="evidence" value="ECO:0007669"/>
    <property type="project" value="UniProtKB-UniRule"/>
</dbReference>
<feature type="transmembrane region" description="Helical" evidence="9">
    <location>
        <begin position="59"/>
        <end position="79"/>
    </location>
</feature>
<comment type="similarity">
    <text evidence="2 9">Belongs to the SecG family.</text>
</comment>
<sequence>MSITESIMPFIPYVQIVLSVLLILGVLVQQSDAGAGGAFGGGDGFSSGHHTKRGAEKTIFIGTIVVAILFAATSFSLLLI</sequence>
<dbReference type="EMBL" id="MHVL01000015">
    <property type="protein sequence ID" value="OHA93658.1"/>
    <property type="molecule type" value="Genomic_DNA"/>
</dbReference>
<evidence type="ECO:0000256" key="1">
    <source>
        <dbReference type="ARBA" id="ARBA00004141"/>
    </source>
</evidence>
<dbReference type="GO" id="GO:0009306">
    <property type="term" value="P:protein secretion"/>
    <property type="evidence" value="ECO:0007669"/>
    <property type="project" value="UniProtKB-UniRule"/>
</dbReference>
<gene>
    <name evidence="10" type="ORF">A2W58_02335</name>
</gene>
<keyword evidence="8 9" id="KW-0472">Membrane</keyword>
<keyword evidence="4 9" id="KW-0812">Transmembrane</keyword>
<keyword evidence="7 9" id="KW-0811">Translocation</keyword>
<comment type="subcellular location">
    <subcellularLocation>
        <location evidence="9">Cell membrane</location>
        <topology evidence="9">Multi-pass membrane protein</topology>
    </subcellularLocation>
    <subcellularLocation>
        <location evidence="1">Membrane</location>
        <topology evidence="1">Multi-pass membrane protein</topology>
    </subcellularLocation>
</comment>
<accession>A0A1G2T9D6</accession>
<keyword evidence="3 9" id="KW-0813">Transport</keyword>
<dbReference type="Pfam" id="PF03840">
    <property type="entry name" value="SecG"/>
    <property type="match status" value="1"/>
</dbReference>
<name>A0A1G2T9D6_9BACT</name>
<evidence type="ECO:0000313" key="10">
    <source>
        <dbReference type="EMBL" id="OHA93658.1"/>
    </source>
</evidence>
<keyword evidence="6 9" id="KW-1133">Transmembrane helix</keyword>
<dbReference type="NCBIfam" id="TIGR00810">
    <property type="entry name" value="secG"/>
    <property type="match status" value="1"/>
</dbReference>
<dbReference type="Proteomes" id="UP000179264">
    <property type="component" value="Unassembled WGS sequence"/>
</dbReference>
<evidence type="ECO:0000256" key="5">
    <source>
        <dbReference type="ARBA" id="ARBA00022927"/>
    </source>
</evidence>